<organism evidence="3 4">
    <name type="scientific">Oligella ureolytica</name>
    <dbReference type="NCBI Taxonomy" id="90244"/>
    <lineage>
        <taxon>Bacteria</taxon>
        <taxon>Pseudomonadati</taxon>
        <taxon>Pseudomonadota</taxon>
        <taxon>Betaproteobacteria</taxon>
        <taxon>Burkholderiales</taxon>
        <taxon>Alcaligenaceae</taxon>
        <taxon>Oligella</taxon>
    </lineage>
</organism>
<dbReference type="Proteomes" id="UP000594903">
    <property type="component" value="Chromosome"/>
</dbReference>
<dbReference type="EMBL" id="CP065725">
    <property type="protein sequence ID" value="QPT41378.1"/>
    <property type="molecule type" value="Genomic_DNA"/>
</dbReference>
<dbReference type="Pfam" id="PF18602">
    <property type="entry name" value="Rap1a"/>
    <property type="match status" value="1"/>
</dbReference>
<reference evidence="3 4" key="1">
    <citation type="submission" date="2020-12" db="EMBL/GenBank/DDBJ databases">
        <title>FDA dAtabase for Regulatory Grade micrObial Sequences (FDA-ARGOS): Supporting development and validation of Infectious Disease Dx tests.</title>
        <authorList>
            <person name="Sproer C."/>
            <person name="Gronow S."/>
            <person name="Severitt S."/>
            <person name="Schroder I."/>
            <person name="Tallon L."/>
            <person name="Sadzewicz L."/>
            <person name="Zhao X."/>
            <person name="Boylan J."/>
            <person name="Ott S."/>
            <person name="Bowen H."/>
            <person name="Vavikolanu K."/>
            <person name="Mehta A."/>
            <person name="Aluvathingal J."/>
            <person name="Nadendla S."/>
            <person name="Lowell S."/>
            <person name="Myers T."/>
            <person name="Yan Y."/>
            <person name="Sichtig H."/>
        </authorList>
    </citation>
    <scope>NUCLEOTIDE SEQUENCE [LARGE SCALE GENOMIC DNA]</scope>
    <source>
        <strain evidence="3 4">FDAARGOS_872</strain>
    </source>
</reference>
<gene>
    <name evidence="3" type="ORF">I6G29_07540</name>
</gene>
<sequence>MKYLSALMLSLSLLTTMVSAEERRDWMMSGSELLKNLGANEASQKLFSDPSLLNAQAQGYVLAIADTENWCLKSQVLPHEIYVQVFTYLNTLDEVALRANASELVRQALYLKCES</sequence>
<evidence type="ECO:0000256" key="1">
    <source>
        <dbReference type="SAM" id="SignalP"/>
    </source>
</evidence>
<evidence type="ECO:0000313" key="3">
    <source>
        <dbReference type="EMBL" id="QPT41378.1"/>
    </source>
</evidence>
<feature type="chain" id="PRO_5047476520" description="Rap1a immunity protein domain-containing protein" evidence="1">
    <location>
        <begin position="21"/>
        <end position="115"/>
    </location>
</feature>
<evidence type="ECO:0000259" key="2">
    <source>
        <dbReference type="Pfam" id="PF18602"/>
    </source>
</evidence>
<feature type="domain" description="Rap1a immunity protein" evidence="2">
    <location>
        <begin position="48"/>
        <end position="110"/>
    </location>
</feature>
<keyword evidence="4" id="KW-1185">Reference proteome</keyword>
<dbReference type="InterPro" id="IPR041238">
    <property type="entry name" value="Rap1a"/>
</dbReference>
<name>A0A7T3BT55_9BURK</name>
<dbReference type="Gene3D" id="1.10.890.40">
    <property type="match status" value="1"/>
</dbReference>
<keyword evidence="1" id="KW-0732">Signal</keyword>
<accession>A0A7T3BT55</accession>
<evidence type="ECO:0000313" key="4">
    <source>
        <dbReference type="Proteomes" id="UP000594903"/>
    </source>
</evidence>
<proteinExistence type="predicted"/>
<protein>
    <recommendedName>
        <fullName evidence="2">Rap1a immunity protein domain-containing protein</fullName>
    </recommendedName>
</protein>
<feature type="signal peptide" evidence="1">
    <location>
        <begin position="1"/>
        <end position="20"/>
    </location>
</feature>